<keyword evidence="1" id="KW-0472">Membrane</keyword>
<sequence length="176" mass="19873">MDEPEIVAGRTLSPSPMYFSDRMSFRWFELPLCSLLLYKAASQVQNDEDWWICVPVYALGAILCLLQTPTSIIWRTASAVVILFGSILIAFLIWTANHLADVITTEPFDQCSDIFLMAAAVAMTCGVRLRSVQHATVFAYLRTALFLVALSVAFLGLVYSLCFYTDSPIRYFIDFW</sequence>
<keyword evidence="3" id="KW-1185">Reference proteome</keyword>
<dbReference type="FunCoup" id="A0A1I7VE56">
    <property type="interactions" value="18"/>
</dbReference>
<dbReference type="GeneID" id="9937507"/>
<accession>A0A1S0UC73</accession>
<protein>
    <submittedName>
        <fullName evidence="4">Transmembrane protein</fullName>
    </submittedName>
</protein>
<feature type="transmembrane region" description="Helical" evidence="1">
    <location>
        <begin position="144"/>
        <end position="166"/>
    </location>
</feature>
<dbReference type="Proteomes" id="UP000095285">
    <property type="component" value="Unassembled WGS sequence"/>
</dbReference>
<dbReference type="AlphaFoldDB" id="A0A1I7VE56"/>
<dbReference type="eggNOG" id="ENOG502SZXP">
    <property type="taxonomic scope" value="Eukaryota"/>
</dbReference>
<accession>A0A1I7VE56</accession>
<evidence type="ECO:0000313" key="4">
    <source>
        <dbReference type="WBParaSite" id="EN70_1508"/>
    </source>
</evidence>
<feature type="transmembrane region" description="Helical" evidence="1">
    <location>
        <begin position="73"/>
        <end position="94"/>
    </location>
</feature>
<proteinExistence type="predicted"/>
<evidence type="ECO:0000256" key="1">
    <source>
        <dbReference type="SAM" id="Phobius"/>
    </source>
</evidence>
<name>A0A1I7VE56_LOALO</name>
<feature type="transmembrane region" description="Helical" evidence="1">
    <location>
        <begin position="114"/>
        <end position="132"/>
    </location>
</feature>
<dbReference type="EMBL" id="JH712095">
    <property type="protein sequence ID" value="EFO28362.1"/>
    <property type="molecule type" value="Genomic_DNA"/>
</dbReference>
<keyword evidence="1" id="KW-1133">Transmembrane helix</keyword>
<reference evidence="2 3" key="1">
    <citation type="submission" date="2012-04" db="EMBL/GenBank/DDBJ databases">
        <title>The Genome Sequence of Loa loa.</title>
        <authorList>
            <consortium name="The Broad Institute Genome Sequencing Platform"/>
            <consortium name="Broad Institute Genome Sequencing Center for Infectious Disease"/>
            <person name="Nutman T.B."/>
            <person name="Fink D.L."/>
            <person name="Russ C."/>
            <person name="Young S."/>
            <person name="Zeng Q."/>
            <person name="Gargeya S."/>
            <person name="Alvarado L."/>
            <person name="Berlin A."/>
            <person name="Chapman S.B."/>
            <person name="Chen Z."/>
            <person name="Freedman E."/>
            <person name="Gellesch M."/>
            <person name="Goldberg J."/>
            <person name="Griggs A."/>
            <person name="Gujja S."/>
            <person name="Heilman E.R."/>
            <person name="Heiman D."/>
            <person name="Howarth C."/>
            <person name="Mehta T."/>
            <person name="Neiman D."/>
            <person name="Pearson M."/>
            <person name="Roberts A."/>
            <person name="Saif S."/>
            <person name="Shea T."/>
            <person name="Shenoy N."/>
            <person name="Sisk P."/>
            <person name="Stolte C."/>
            <person name="Sykes S."/>
            <person name="White J."/>
            <person name="Yandava C."/>
            <person name="Haas B."/>
            <person name="Henn M.R."/>
            <person name="Nusbaum C."/>
            <person name="Birren B."/>
        </authorList>
    </citation>
    <scope>NUCLEOTIDE SEQUENCE [LARGE SCALE GENOMIC DNA]</scope>
</reference>
<keyword evidence="1" id="KW-0812">Transmembrane</keyword>
<dbReference type="Pfam" id="PF15071">
    <property type="entry name" value="TMEM220"/>
    <property type="match status" value="1"/>
</dbReference>
<dbReference type="RefSeq" id="XP_003135727.1">
    <property type="nucleotide sequence ID" value="XM_003135679.1"/>
</dbReference>
<dbReference type="InterPro" id="IPR029377">
    <property type="entry name" value="TMEM220"/>
</dbReference>
<evidence type="ECO:0000313" key="3">
    <source>
        <dbReference type="Proteomes" id="UP000095285"/>
    </source>
</evidence>
<reference evidence="4" key="2">
    <citation type="submission" date="2016-11" db="UniProtKB">
        <authorList>
            <consortium name="WormBaseParasite"/>
        </authorList>
    </citation>
    <scope>IDENTIFICATION</scope>
</reference>
<organism evidence="3 4">
    <name type="scientific">Loa loa</name>
    <name type="common">Eye worm</name>
    <name type="synonym">Filaria loa</name>
    <dbReference type="NCBI Taxonomy" id="7209"/>
    <lineage>
        <taxon>Eukaryota</taxon>
        <taxon>Metazoa</taxon>
        <taxon>Ecdysozoa</taxon>
        <taxon>Nematoda</taxon>
        <taxon>Chromadorea</taxon>
        <taxon>Rhabditida</taxon>
        <taxon>Spirurina</taxon>
        <taxon>Spiruromorpha</taxon>
        <taxon>Filarioidea</taxon>
        <taxon>Onchocercidae</taxon>
        <taxon>Loa</taxon>
    </lineage>
</organism>
<dbReference type="OrthoDB" id="5832280at2759"/>
<dbReference type="CTD" id="9937507"/>
<evidence type="ECO:0000313" key="2">
    <source>
        <dbReference type="EMBL" id="EFO28362.1"/>
    </source>
</evidence>
<dbReference type="KEGG" id="loa:LOAG_00139"/>
<gene>
    <name evidence="2 4" type="ORF">LOAG_00139</name>
</gene>
<dbReference type="OMA" id="ISQPVHY"/>
<dbReference type="WBParaSite" id="EN70_1508">
    <property type="protein sequence ID" value="EN70_1508"/>
    <property type="gene ID" value="EN70_1508"/>
</dbReference>